<feature type="binding site" evidence="10 13">
    <location>
        <position position="32"/>
    </location>
    <ligand>
        <name>a divalent metal cation</name>
        <dbReference type="ChEBI" id="CHEBI:60240"/>
    </ligand>
</feature>
<feature type="binding site" evidence="10 13">
    <location>
        <position position="34"/>
    </location>
    <ligand>
        <name>a divalent metal cation</name>
        <dbReference type="ChEBI" id="CHEBI:60240"/>
    </ligand>
</feature>
<dbReference type="eggNOG" id="COG0036">
    <property type="taxonomic scope" value="Bacteria"/>
</dbReference>
<dbReference type="STRING" id="663278.Ethha_0037"/>
<feature type="binding site" evidence="10 14">
    <location>
        <begin position="196"/>
        <end position="197"/>
    </location>
    <ligand>
        <name>substrate</name>
    </ligand>
</feature>
<feature type="binding site" evidence="10 14">
    <location>
        <position position="65"/>
    </location>
    <ligand>
        <name>substrate</name>
    </ligand>
</feature>
<keyword evidence="16" id="KW-1185">Reference proteome</keyword>
<gene>
    <name evidence="10" type="primary">rpe</name>
    <name evidence="15" type="ordered locus">Ethha_0037</name>
</gene>
<comment type="cofactor">
    <cofactor evidence="2">
        <name>Mn(2+)</name>
        <dbReference type="ChEBI" id="CHEBI:29035"/>
    </cofactor>
</comment>
<dbReference type="CDD" id="cd00429">
    <property type="entry name" value="RPE"/>
    <property type="match status" value="1"/>
</dbReference>
<dbReference type="PANTHER" id="PTHR11749">
    <property type="entry name" value="RIBULOSE-5-PHOSPHATE-3-EPIMERASE"/>
    <property type="match status" value="1"/>
</dbReference>
<feature type="binding site" evidence="10">
    <location>
        <begin position="174"/>
        <end position="176"/>
    </location>
    <ligand>
        <name>substrate</name>
    </ligand>
</feature>
<evidence type="ECO:0000256" key="14">
    <source>
        <dbReference type="PIRSR" id="PIRSR001461-3"/>
    </source>
</evidence>
<comment type="cofactor">
    <cofactor evidence="10 13">
        <name>a divalent metal cation</name>
        <dbReference type="ChEBI" id="CHEBI:60240"/>
    </cofactor>
    <text evidence="10 13">Binds 1 divalent metal cation per subunit.</text>
</comment>
<dbReference type="PROSITE" id="PS01085">
    <property type="entry name" value="RIBUL_P_3_EPIMER_1"/>
    <property type="match status" value="1"/>
</dbReference>
<evidence type="ECO:0000256" key="7">
    <source>
        <dbReference type="ARBA" id="ARBA00013188"/>
    </source>
</evidence>
<dbReference type="Pfam" id="PF00834">
    <property type="entry name" value="Ribul_P_3_epim"/>
    <property type="match status" value="1"/>
</dbReference>
<evidence type="ECO:0000256" key="2">
    <source>
        <dbReference type="ARBA" id="ARBA00001936"/>
    </source>
</evidence>
<dbReference type="HAMAP" id="MF_02227">
    <property type="entry name" value="RPE"/>
    <property type="match status" value="1"/>
</dbReference>
<dbReference type="InterPro" id="IPR000056">
    <property type="entry name" value="Ribul_P_3_epim-like"/>
</dbReference>
<keyword evidence="13" id="KW-0170">Cobalt</keyword>
<sequence length="214" mass="22232">MVKIAPSILSADFSCLGEELQKIEAAGADLVHIDVMDGHFVPNLTFGPPVVRALRGCTPLPFDVHLMMDDPGSLLGAFLDAGADSVTLHIEACKQPQALLNRLHEAGVGAALSVKPGTPAETVFPFLDQLSMVLVMTVEPGFGGQKLIPETLRKAAAIRQECARRGLALDIEVDGGINAQTAVNAVQSGANVLVAGSAVFGAADMAAAIRTLRA</sequence>
<evidence type="ECO:0000256" key="12">
    <source>
        <dbReference type="PIRSR" id="PIRSR001461-1"/>
    </source>
</evidence>
<dbReference type="FunFam" id="3.20.20.70:FF:000004">
    <property type="entry name" value="Ribulose-phosphate 3-epimerase"/>
    <property type="match status" value="1"/>
</dbReference>
<dbReference type="InterPro" id="IPR011060">
    <property type="entry name" value="RibuloseP-bd_barrel"/>
</dbReference>
<dbReference type="GO" id="GO:0005737">
    <property type="term" value="C:cytoplasm"/>
    <property type="evidence" value="ECO:0007669"/>
    <property type="project" value="UniProtKB-ARBA"/>
</dbReference>
<dbReference type="Proteomes" id="UP000001551">
    <property type="component" value="Chromosome"/>
</dbReference>
<evidence type="ECO:0000256" key="3">
    <source>
        <dbReference type="ARBA" id="ARBA00001941"/>
    </source>
</evidence>
<dbReference type="GO" id="GO:0006098">
    <property type="term" value="P:pentose-phosphate shunt"/>
    <property type="evidence" value="ECO:0007669"/>
    <property type="project" value="UniProtKB-UniRule"/>
</dbReference>
<evidence type="ECO:0000256" key="10">
    <source>
        <dbReference type="HAMAP-Rule" id="MF_02227"/>
    </source>
</evidence>
<keyword evidence="13" id="KW-0464">Manganese</keyword>
<feature type="binding site" evidence="14">
    <location>
        <position position="176"/>
    </location>
    <ligand>
        <name>substrate</name>
    </ligand>
</feature>
<dbReference type="KEGG" id="eha:Ethha_0037"/>
<comment type="cofactor">
    <cofactor evidence="4">
        <name>Zn(2+)</name>
        <dbReference type="ChEBI" id="CHEBI:29105"/>
    </cofactor>
</comment>
<dbReference type="NCBIfam" id="NF004076">
    <property type="entry name" value="PRK05581.1-4"/>
    <property type="match status" value="1"/>
</dbReference>
<comment type="similarity">
    <text evidence="6 10 11">Belongs to the ribulose-phosphate 3-epimerase family.</text>
</comment>
<dbReference type="PIRSF" id="PIRSF001461">
    <property type="entry name" value="RPE"/>
    <property type="match status" value="1"/>
</dbReference>
<keyword evidence="9 10" id="KW-0413">Isomerase</keyword>
<comment type="function">
    <text evidence="10">Catalyzes the reversible epimerization of D-ribulose 5-phosphate to D-xylulose 5-phosphate.</text>
</comment>
<dbReference type="InterPro" id="IPR026019">
    <property type="entry name" value="Ribul_P_3_epim"/>
</dbReference>
<evidence type="ECO:0000256" key="5">
    <source>
        <dbReference type="ARBA" id="ARBA00001954"/>
    </source>
</evidence>
<keyword evidence="8 10" id="KW-0479">Metal-binding</keyword>
<feature type="binding site" evidence="10 13">
    <location>
        <position position="174"/>
    </location>
    <ligand>
        <name>a divalent metal cation</name>
        <dbReference type="ChEBI" id="CHEBI:60240"/>
    </ligand>
</feature>
<reference evidence="15 16" key="1">
    <citation type="submission" date="2010-12" db="EMBL/GenBank/DDBJ databases">
        <title>Complete sequence of Ethanoligenens harbinense YUAN-3.</title>
        <authorList>
            <person name="Lucas S."/>
            <person name="Copeland A."/>
            <person name="Lapidus A."/>
            <person name="Cheng J.-F."/>
            <person name="Bruce D."/>
            <person name="Goodwin L."/>
            <person name="Pitluck S."/>
            <person name="Chertkov O."/>
            <person name="Misra M."/>
            <person name="Detter J.C."/>
            <person name="Han C."/>
            <person name="Tapia R."/>
            <person name="Land M."/>
            <person name="Hauser L."/>
            <person name="Jeffries C."/>
            <person name="Kyrpides N."/>
            <person name="Ivanova N."/>
            <person name="Mikhailova N."/>
            <person name="Wang A."/>
            <person name="Mouttaki H."/>
            <person name="He Z."/>
            <person name="Zhou J."/>
            <person name="Hemme C.L."/>
            <person name="Woyke T."/>
        </authorList>
    </citation>
    <scope>NUCLEOTIDE SEQUENCE [LARGE SCALE GENOMIC DNA]</scope>
    <source>
        <strain evidence="16">DSM 18485 / JCM 12961 / CGMCC 1.5033 / YUAN-3</strain>
    </source>
</reference>
<dbReference type="AlphaFoldDB" id="E6U5G1"/>
<comment type="cofactor">
    <cofactor evidence="3">
        <name>Co(2+)</name>
        <dbReference type="ChEBI" id="CHEBI:48828"/>
    </cofactor>
</comment>
<evidence type="ECO:0000256" key="13">
    <source>
        <dbReference type="PIRSR" id="PIRSR001461-2"/>
    </source>
</evidence>
<evidence type="ECO:0000256" key="9">
    <source>
        <dbReference type="ARBA" id="ARBA00023235"/>
    </source>
</evidence>
<feature type="binding site" evidence="10 14">
    <location>
        <position position="7"/>
    </location>
    <ligand>
        <name>substrate</name>
    </ligand>
</feature>
<evidence type="ECO:0000256" key="6">
    <source>
        <dbReference type="ARBA" id="ARBA00009541"/>
    </source>
</evidence>
<dbReference type="EMBL" id="CP002400">
    <property type="protein sequence ID" value="ADU25628.1"/>
    <property type="molecule type" value="Genomic_DNA"/>
</dbReference>
<dbReference type="EC" id="5.1.3.1" evidence="7 10"/>
<dbReference type="SUPFAM" id="SSF51366">
    <property type="entry name" value="Ribulose-phoshate binding barrel"/>
    <property type="match status" value="1"/>
</dbReference>
<dbReference type="InterPro" id="IPR013785">
    <property type="entry name" value="Aldolase_TIM"/>
</dbReference>
<name>E6U5G1_ETHHY</name>
<keyword evidence="10 11" id="KW-0119">Carbohydrate metabolism</keyword>
<proteinExistence type="inferred from homology"/>
<comment type="catalytic activity">
    <reaction evidence="1 10 11">
        <text>D-ribulose 5-phosphate = D-xylulose 5-phosphate</text>
        <dbReference type="Rhea" id="RHEA:13677"/>
        <dbReference type="ChEBI" id="CHEBI:57737"/>
        <dbReference type="ChEBI" id="CHEBI:58121"/>
        <dbReference type="EC" id="5.1.3.1"/>
    </reaction>
</comment>
<feature type="active site" description="Proton acceptor" evidence="10 12">
    <location>
        <position position="34"/>
    </location>
</feature>
<keyword evidence="13" id="KW-0862">Zinc</keyword>
<accession>E6U5G1</accession>
<feature type="active site" description="Proton donor" evidence="10 12">
    <location>
        <position position="174"/>
    </location>
</feature>
<organism evidence="15 16">
    <name type="scientific">Ethanoligenens harbinense (strain DSM 18485 / JCM 12961 / CGMCC 1.5033 / YUAN-3)</name>
    <dbReference type="NCBI Taxonomy" id="663278"/>
    <lineage>
        <taxon>Bacteria</taxon>
        <taxon>Bacillati</taxon>
        <taxon>Bacillota</taxon>
        <taxon>Clostridia</taxon>
        <taxon>Eubacteriales</taxon>
        <taxon>Oscillospiraceae</taxon>
        <taxon>Ethanoligenens</taxon>
    </lineage>
</organism>
<dbReference type="Gene3D" id="3.20.20.70">
    <property type="entry name" value="Aldolase class I"/>
    <property type="match status" value="1"/>
</dbReference>
<evidence type="ECO:0000313" key="15">
    <source>
        <dbReference type="EMBL" id="ADU25628.1"/>
    </source>
</evidence>
<dbReference type="NCBIfam" id="TIGR01163">
    <property type="entry name" value="rpe"/>
    <property type="match status" value="1"/>
</dbReference>
<evidence type="ECO:0000256" key="11">
    <source>
        <dbReference type="PIRNR" id="PIRNR001461"/>
    </source>
</evidence>
<comment type="cofactor">
    <cofactor evidence="5">
        <name>Fe(2+)</name>
        <dbReference type="ChEBI" id="CHEBI:29033"/>
    </cofactor>
</comment>
<dbReference type="HOGENOM" id="CLU_054856_2_1_9"/>
<evidence type="ECO:0000256" key="4">
    <source>
        <dbReference type="ARBA" id="ARBA00001947"/>
    </source>
</evidence>
<dbReference type="GO" id="GO:0019323">
    <property type="term" value="P:pentose catabolic process"/>
    <property type="evidence" value="ECO:0007669"/>
    <property type="project" value="UniProtKB-UniRule"/>
</dbReference>
<comment type="pathway">
    <text evidence="10">Carbohydrate degradation.</text>
</comment>
<evidence type="ECO:0000256" key="8">
    <source>
        <dbReference type="ARBA" id="ARBA00022723"/>
    </source>
</evidence>
<feature type="binding site" evidence="10 14">
    <location>
        <begin position="141"/>
        <end position="144"/>
    </location>
    <ligand>
        <name>substrate</name>
    </ligand>
</feature>
<evidence type="ECO:0000256" key="1">
    <source>
        <dbReference type="ARBA" id="ARBA00001782"/>
    </source>
</evidence>
<evidence type="ECO:0000313" key="16">
    <source>
        <dbReference type="Proteomes" id="UP000001551"/>
    </source>
</evidence>
<dbReference type="GO" id="GO:0004750">
    <property type="term" value="F:D-ribulose-phosphate 3-epimerase activity"/>
    <property type="evidence" value="ECO:0007669"/>
    <property type="project" value="UniProtKB-UniRule"/>
</dbReference>
<dbReference type="GO" id="GO:0046872">
    <property type="term" value="F:metal ion binding"/>
    <property type="evidence" value="ECO:0007669"/>
    <property type="project" value="UniProtKB-UniRule"/>
</dbReference>
<feature type="binding site" evidence="10 13">
    <location>
        <position position="65"/>
    </location>
    <ligand>
        <name>a divalent metal cation</name>
        <dbReference type="ChEBI" id="CHEBI:60240"/>
    </ligand>
</feature>
<protein>
    <recommendedName>
        <fullName evidence="7 10">Ribulose-phosphate 3-epimerase</fullName>
        <ecNumber evidence="7 10">5.1.3.1</ecNumber>
    </recommendedName>
</protein>
<dbReference type="RefSeq" id="WP_013484009.1">
    <property type="nucleotide sequence ID" value="NC_014828.1"/>
</dbReference>